<protein>
    <submittedName>
        <fullName evidence="2">Uncharacterized protein</fullName>
    </submittedName>
</protein>
<keyword evidence="3" id="KW-1185">Reference proteome</keyword>
<dbReference type="AlphaFoldDB" id="A0AAV5SKN6"/>
<dbReference type="EMBL" id="BTSX01000002">
    <property type="protein sequence ID" value="GMS83080.1"/>
    <property type="molecule type" value="Genomic_DNA"/>
</dbReference>
<dbReference type="Proteomes" id="UP001432027">
    <property type="component" value="Unassembled WGS sequence"/>
</dbReference>
<feature type="non-terminal residue" evidence="2">
    <location>
        <position position="85"/>
    </location>
</feature>
<accession>A0AAV5SKN6</accession>
<feature type="compositionally biased region" description="Basic and acidic residues" evidence="1">
    <location>
        <begin position="37"/>
        <end position="47"/>
    </location>
</feature>
<feature type="compositionally biased region" description="Low complexity" evidence="1">
    <location>
        <begin position="20"/>
        <end position="33"/>
    </location>
</feature>
<comment type="caution">
    <text evidence="2">The sequence shown here is derived from an EMBL/GenBank/DDBJ whole genome shotgun (WGS) entry which is preliminary data.</text>
</comment>
<feature type="compositionally biased region" description="Basic and acidic residues" evidence="1">
    <location>
        <begin position="1"/>
        <end position="13"/>
    </location>
</feature>
<name>A0AAV5SKN6_9BILA</name>
<proteinExistence type="predicted"/>
<evidence type="ECO:0000313" key="2">
    <source>
        <dbReference type="EMBL" id="GMS83080.1"/>
    </source>
</evidence>
<sequence>MVVRFSDRLEIRDLPPPPSTSSSFSTASSSAHSLGPYREEQRGDRRHYSQVSTSDNRYIPPRPRLPMATSPVQLRADSLLMRATG</sequence>
<feature type="region of interest" description="Disordered" evidence="1">
    <location>
        <begin position="1"/>
        <end position="71"/>
    </location>
</feature>
<gene>
    <name evidence="2" type="ORF">PENTCL1PPCAC_5255</name>
</gene>
<evidence type="ECO:0000313" key="3">
    <source>
        <dbReference type="Proteomes" id="UP001432027"/>
    </source>
</evidence>
<organism evidence="2 3">
    <name type="scientific">Pristionchus entomophagus</name>
    <dbReference type="NCBI Taxonomy" id="358040"/>
    <lineage>
        <taxon>Eukaryota</taxon>
        <taxon>Metazoa</taxon>
        <taxon>Ecdysozoa</taxon>
        <taxon>Nematoda</taxon>
        <taxon>Chromadorea</taxon>
        <taxon>Rhabditida</taxon>
        <taxon>Rhabditina</taxon>
        <taxon>Diplogasteromorpha</taxon>
        <taxon>Diplogasteroidea</taxon>
        <taxon>Neodiplogasteridae</taxon>
        <taxon>Pristionchus</taxon>
    </lineage>
</organism>
<reference evidence="2" key="1">
    <citation type="submission" date="2023-10" db="EMBL/GenBank/DDBJ databases">
        <title>Genome assembly of Pristionchus species.</title>
        <authorList>
            <person name="Yoshida K."/>
            <person name="Sommer R.J."/>
        </authorList>
    </citation>
    <scope>NUCLEOTIDE SEQUENCE</scope>
    <source>
        <strain evidence="2">RS0144</strain>
    </source>
</reference>
<evidence type="ECO:0000256" key="1">
    <source>
        <dbReference type="SAM" id="MobiDB-lite"/>
    </source>
</evidence>